<feature type="domain" description="HTH marR-type" evidence="1">
    <location>
        <begin position="15"/>
        <end position="148"/>
    </location>
</feature>
<evidence type="ECO:0000313" key="3">
    <source>
        <dbReference type="Proteomes" id="UP001501671"/>
    </source>
</evidence>
<dbReference type="RefSeq" id="WP_345250908.1">
    <property type="nucleotide sequence ID" value="NZ_BAABFO010000016.1"/>
</dbReference>
<organism evidence="2 3">
    <name type="scientific">Pigmentiphaga soli</name>
    <dbReference type="NCBI Taxonomy" id="1007095"/>
    <lineage>
        <taxon>Bacteria</taxon>
        <taxon>Pseudomonadati</taxon>
        <taxon>Pseudomonadota</taxon>
        <taxon>Betaproteobacteria</taxon>
        <taxon>Burkholderiales</taxon>
        <taxon>Alcaligenaceae</taxon>
        <taxon>Pigmentiphaga</taxon>
    </lineage>
</organism>
<dbReference type="PANTHER" id="PTHR33164">
    <property type="entry name" value="TRANSCRIPTIONAL REGULATOR, MARR FAMILY"/>
    <property type="match status" value="1"/>
</dbReference>
<keyword evidence="3" id="KW-1185">Reference proteome</keyword>
<dbReference type="PROSITE" id="PS50995">
    <property type="entry name" value="HTH_MARR_2"/>
    <property type="match status" value="1"/>
</dbReference>
<reference evidence="3" key="1">
    <citation type="journal article" date="2019" name="Int. J. Syst. Evol. Microbiol.">
        <title>The Global Catalogue of Microorganisms (GCM) 10K type strain sequencing project: providing services to taxonomists for standard genome sequencing and annotation.</title>
        <authorList>
            <consortium name="The Broad Institute Genomics Platform"/>
            <consortium name="The Broad Institute Genome Sequencing Center for Infectious Disease"/>
            <person name="Wu L."/>
            <person name="Ma J."/>
        </authorList>
    </citation>
    <scope>NUCLEOTIDE SEQUENCE [LARGE SCALE GENOMIC DNA]</scope>
    <source>
        <strain evidence="3">JCM 17666</strain>
    </source>
</reference>
<dbReference type="InterPro" id="IPR036390">
    <property type="entry name" value="WH_DNA-bd_sf"/>
</dbReference>
<dbReference type="PRINTS" id="PR00598">
    <property type="entry name" value="HTHMARR"/>
</dbReference>
<comment type="caution">
    <text evidence="2">The sequence shown here is derived from an EMBL/GenBank/DDBJ whole genome shotgun (WGS) entry which is preliminary data.</text>
</comment>
<name>A0ABP8HBQ5_9BURK</name>
<dbReference type="Gene3D" id="1.10.10.10">
    <property type="entry name" value="Winged helix-like DNA-binding domain superfamily/Winged helix DNA-binding domain"/>
    <property type="match status" value="1"/>
</dbReference>
<dbReference type="SUPFAM" id="SSF46785">
    <property type="entry name" value="Winged helix' DNA-binding domain"/>
    <property type="match status" value="1"/>
</dbReference>
<evidence type="ECO:0000313" key="2">
    <source>
        <dbReference type="EMBL" id="GAA4337153.1"/>
    </source>
</evidence>
<sequence length="171" mass="18781">MDTHDKPPQRRVGYRDRLTYRLLVLSNTLGKGAVRLYAGQYGIPLAQWRLLVSIALEGPASVSELAEMLATDKGWVSRAAAALAEKGYLVGLPDPNHARRVILKLTPKGNALYAKIQPAWSRRQEQLVSVLDPQEQAQLDVILHKLQRQAELMLHDAAEVAAASASAGRGR</sequence>
<proteinExistence type="predicted"/>
<dbReference type="InterPro" id="IPR039422">
    <property type="entry name" value="MarR/SlyA-like"/>
</dbReference>
<protein>
    <recommendedName>
        <fullName evidence="1">HTH marR-type domain-containing protein</fullName>
    </recommendedName>
</protein>
<dbReference type="InterPro" id="IPR036388">
    <property type="entry name" value="WH-like_DNA-bd_sf"/>
</dbReference>
<gene>
    <name evidence="2" type="ORF">GCM10023144_32420</name>
</gene>
<accession>A0ABP8HBQ5</accession>
<dbReference type="PANTHER" id="PTHR33164:SF57">
    <property type="entry name" value="MARR-FAMILY TRANSCRIPTIONAL REGULATOR"/>
    <property type="match status" value="1"/>
</dbReference>
<dbReference type="SMART" id="SM00347">
    <property type="entry name" value="HTH_MARR"/>
    <property type="match status" value="1"/>
</dbReference>
<dbReference type="EMBL" id="BAABFO010000016">
    <property type="protein sequence ID" value="GAA4337153.1"/>
    <property type="molecule type" value="Genomic_DNA"/>
</dbReference>
<dbReference type="Proteomes" id="UP001501671">
    <property type="component" value="Unassembled WGS sequence"/>
</dbReference>
<dbReference type="Pfam" id="PF12802">
    <property type="entry name" value="MarR_2"/>
    <property type="match status" value="1"/>
</dbReference>
<dbReference type="InterPro" id="IPR000835">
    <property type="entry name" value="HTH_MarR-typ"/>
</dbReference>
<evidence type="ECO:0000259" key="1">
    <source>
        <dbReference type="PROSITE" id="PS50995"/>
    </source>
</evidence>